<dbReference type="Proteomes" id="UP000198515">
    <property type="component" value="Unassembled WGS sequence"/>
</dbReference>
<evidence type="ECO:0000313" key="3">
    <source>
        <dbReference type="Proteomes" id="UP000198515"/>
    </source>
</evidence>
<proteinExistence type="predicted"/>
<protein>
    <submittedName>
        <fullName evidence="2">Uncharacterized protein</fullName>
    </submittedName>
</protein>
<evidence type="ECO:0000313" key="2">
    <source>
        <dbReference type="EMBL" id="SCC11266.1"/>
    </source>
</evidence>
<dbReference type="AlphaFoldDB" id="A0A1C4BWI3"/>
<name>A0A1C4BWI3_9ENTR</name>
<keyword evidence="3" id="KW-1185">Reference proteome</keyword>
<reference evidence="3" key="1">
    <citation type="submission" date="2016-08" db="EMBL/GenBank/DDBJ databases">
        <authorList>
            <person name="Varghese N."/>
            <person name="Submissions Spin"/>
        </authorList>
    </citation>
    <scope>NUCLEOTIDE SEQUENCE [LARGE SCALE GENOMIC DNA]</scope>
    <source>
        <strain evidence="3">REICA_142</strain>
    </source>
</reference>
<feature type="compositionally biased region" description="Basic and acidic residues" evidence="1">
    <location>
        <begin position="1"/>
        <end position="11"/>
    </location>
</feature>
<accession>A0A1C4BWI3</accession>
<organism evidence="2 3">
    <name type="scientific">Kosakonia oryziphila</name>
    <dbReference type="NCBI Taxonomy" id="1005667"/>
    <lineage>
        <taxon>Bacteria</taxon>
        <taxon>Pseudomonadati</taxon>
        <taxon>Pseudomonadota</taxon>
        <taxon>Gammaproteobacteria</taxon>
        <taxon>Enterobacterales</taxon>
        <taxon>Enterobacteriaceae</taxon>
        <taxon>Kosakonia</taxon>
    </lineage>
</organism>
<gene>
    <name evidence="2" type="ORF">GA0061070_100939</name>
</gene>
<sequence length="51" mass="5845">MVKHLTSDKEATSGPHTQSHPTFFLLSVCSSKSVISRTIFHNDHFFFHNEI</sequence>
<evidence type="ECO:0000256" key="1">
    <source>
        <dbReference type="SAM" id="MobiDB-lite"/>
    </source>
</evidence>
<dbReference type="EMBL" id="FMBC01000009">
    <property type="protein sequence ID" value="SCC11266.1"/>
    <property type="molecule type" value="Genomic_DNA"/>
</dbReference>
<feature type="region of interest" description="Disordered" evidence="1">
    <location>
        <begin position="1"/>
        <end position="21"/>
    </location>
</feature>